<dbReference type="InterPro" id="IPR056299">
    <property type="entry name" value="CFAP61_dimer"/>
</dbReference>
<dbReference type="Pfam" id="PF23150">
    <property type="entry name" value="CFAP61_dimer"/>
    <property type="match status" value="1"/>
</dbReference>
<dbReference type="InterPro" id="IPR038884">
    <property type="entry name" value="CFAP61"/>
</dbReference>
<dbReference type="Ensembl" id="ENSMMOT00000023500.1">
    <property type="protein sequence ID" value="ENSMMOP00000023115.1"/>
    <property type="gene ID" value="ENSMMOG00000017590.1"/>
</dbReference>
<dbReference type="SUPFAM" id="SSF51905">
    <property type="entry name" value="FAD/NAD(P)-binding domain"/>
    <property type="match status" value="1"/>
</dbReference>
<reference evidence="2" key="1">
    <citation type="submission" date="2025-08" db="UniProtKB">
        <authorList>
            <consortium name="Ensembl"/>
        </authorList>
    </citation>
    <scope>IDENTIFICATION</scope>
</reference>
<evidence type="ECO:0000313" key="2">
    <source>
        <dbReference type="Ensembl" id="ENSMMOP00000023115.1"/>
    </source>
</evidence>
<dbReference type="InterPro" id="IPR036188">
    <property type="entry name" value="FAD/NAD-bd_sf"/>
</dbReference>
<dbReference type="Proteomes" id="UP000261620">
    <property type="component" value="Unplaced"/>
</dbReference>
<dbReference type="Gene3D" id="3.50.50.60">
    <property type="entry name" value="FAD/NAD(P)-binding domain"/>
    <property type="match status" value="2"/>
</dbReference>
<sequence length="418" mass="46471">LVSTGGFPGDCSDQGTRFLSTHAYSSRDLAQLPLRSCVTVVTGKMVGINRKSKHVCVCDGRRVPYDHLVLCTGLQYQVPSNLFTLNEPWDCRAARRWLQDHFVELQNAIVYGNSIDVYTTVEALLSLGVQGRRIHLVLTPSEAGVPGFSDPEVEKAVAAATEKAEVRVHRNCLLAQMNDGEEEPDLLTSVAFTTDAEPLRLQCGVFINLSNKGVDYDAFRSIIDSFLVFDSRLVISAAFCTSDTAICGAGPLTKFSLCYHADEWSHASFNSKEVGQDLAAMLLSLYDPTQEPADEPSLETDLLVPLYKHAKVQGKLPGGYHYLHDRSIVTGRVETGNYFRLHLDSYELVGTLTCFSLKPFPFNNYLSLYGKHQQLLGQLSTRYQQDLIRDLYALGSSTVKYLTYNRNLLPMFAYPGQL</sequence>
<evidence type="ECO:0000259" key="1">
    <source>
        <dbReference type="Pfam" id="PF23150"/>
    </source>
</evidence>
<name>A0A3Q3X4R9_MOLML</name>
<protein>
    <recommendedName>
        <fullName evidence="1">CFAP61 dimerisation domain-containing protein</fullName>
    </recommendedName>
</protein>
<dbReference type="PANTHER" id="PTHR21178:SF8">
    <property type="entry name" value="CILIA- AND FLAGELLA-ASSOCIATED PROTEIN 61"/>
    <property type="match status" value="1"/>
</dbReference>
<keyword evidence="3" id="KW-1185">Reference proteome</keyword>
<organism evidence="2 3">
    <name type="scientific">Mola mola</name>
    <name type="common">Ocean sunfish</name>
    <name type="synonym">Tetraodon mola</name>
    <dbReference type="NCBI Taxonomy" id="94237"/>
    <lineage>
        <taxon>Eukaryota</taxon>
        <taxon>Metazoa</taxon>
        <taxon>Chordata</taxon>
        <taxon>Craniata</taxon>
        <taxon>Vertebrata</taxon>
        <taxon>Euteleostomi</taxon>
        <taxon>Actinopterygii</taxon>
        <taxon>Neopterygii</taxon>
        <taxon>Teleostei</taxon>
        <taxon>Neoteleostei</taxon>
        <taxon>Acanthomorphata</taxon>
        <taxon>Eupercaria</taxon>
        <taxon>Tetraodontiformes</taxon>
        <taxon>Molidae</taxon>
        <taxon>Mola</taxon>
    </lineage>
</organism>
<dbReference type="PANTHER" id="PTHR21178">
    <property type="entry name" value="CILIA- AND FLAGELLA-ASSOCIATED PROTEIN 61"/>
    <property type="match status" value="1"/>
</dbReference>
<proteinExistence type="predicted"/>
<accession>A0A3Q3X4R9</accession>
<evidence type="ECO:0000313" key="3">
    <source>
        <dbReference type="Proteomes" id="UP000261620"/>
    </source>
</evidence>
<reference evidence="2" key="2">
    <citation type="submission" date="2025-09" db="UniProtKB">
        <authorList>
            <consortium name="Ensembl"/>
        </authorList>
    </citation>
    <scope>IDENTIFICATION</scope>
</reference>
<dbReference type="AlphaFoldDB" id="A0A3Q3X4R9"/>
<feature type="domain" description="CFAP61 dimerisation" evidence="1">
    <location>
        <begin position="325"/>
        <end position="393"/>
    </location>
</feature>